<gene>
    <name evidence="6" type="ORF">YBN1229_v1_1144</name>
</gene>
<feature type="domain" description="HIG1" evidence="5">
    <location>
        <begin position="1"/>
        <end position="62"/>
    </location>
</feature>
<sequence>MQPVLYHLITVATFAVLAVLIAGLYTLLRQKSPRLSQNLMRWRVILQFIALMLVAGFLFLGR</sequence>
<dbReference type="InterPro" id="IPR007667">
    <property type="entry name" value="Hypoxia_induced_domain"/>
</dbReference>
<dbReference type="Gene3D" id="6.10.140.1320">
    <property type="match status" value="1"/>
</dbReference>
<keyword evidence="1 4" id="KW-0812">Transmembrane</keyword>
<keyword evidence="3 4" id="KW-0472">Membrane</keyword>
<feature type="transmembrane region" description="Helical" evidence="4">
    <location>
        <begin position="6"/>
        <end position="28"/>
    </location>
</feature>
<dbReference type="AlphaFoldDB" id="A0A0D6JDL4"/>
<keyword evidence="7" id="KW-1185">Reference proteome</keyword>
<dbReference type="KEGG" id="fiy:BN1229_v1_1144"/>
<dbReference type="KEGG" id="fil:BN1229_v1_1145"/>
<evidence type="ECO:0000256" key="3">
    <source>
        <dbReference type="ARBA" id="ARBA00023136"/>
    </source>
</evidence>
<feature type="transmembrane region" description="Helical" evidence="4">
    <location>
        <begin position="40"/>
        <end position="60"/>
    </location>
</feature>
<protein>
    <recommendedName>
        <fullName evidence="5">HIG1 domain-containing protein</fullName>
    </recommendedName>
</protein>
<dbReference type="Proteomes" id="UP000033187">
    <property type="component" value="Chromosome 1"/>
</dbReference>
<evidence type="ECO:0000256" key="1">
    <source>
        <dbReference type="ARBA" id="ARBA00022692"/>
    </source>
</evidence>
<evidence type="ECO:0000313" key="7">
    <source>
        <dbReference type="Proteomes" id="UP000033187"/>
    </source>
</evidence>
<accession>A0A0D6JDL4</accession>
<dbReference type="PROSITE" id="PS51503">
    <property type="entry name" value="HIG1"/>
    <property type="match status" value="1"/>
</dbReference>
<evidence type="ECO:0000256" key="2">
    <source>
        <dbReference type="ARBA" id="ARBA00022989"/>
    </source>
</evidence>
<dbReference type="OrthoDB" id="7951376at2"/>
<dbReference type="NCBIfam" id="NF033233">
    <property type="entry name" value="twin_helix"/>
    <property type="match status" value="1"/>
</dbReference>
<proteinExistence type="predicted"/>
<evidence type="ECO:0000256" key="4">
    <source>
        <dbReference type="SAM" id="Phobius"/>
    </source>
</evidence>
<evidence type="ECO:0000259" key="5">
    <source>
        <dbReference type="PROSITE" id="PS51503"/>
    </source>
</evidence>
<dbReference type="RefSeq" id="WP_046477251.1">
    <property type="nucleotide sequence ID" value="NZ_LN829118.1"/>
</dbReference>
<dbReference type="EMBL" id="LN829119">
    <property type="protein sequence ID" value="CPR17198.1"/>
    <property type="molecule type" value="Genomic_DNA"/>
</dbReference>
<reference evidence="7" key="1">
    <citation type="submission" date="2015-02" db="EMBL/GenBank/DDBJ databases">
        <authorList>
            <person name="Chooi Y.-H."/>
        </authorList>
    </citation>
    <scope>NUCLEOTIDE SEQUENCE [LARGE SCALE GENOMIC DNA]</scope>
    <source>
        <strain evidence="7">strain Y</strain>
    </source>
</reference>
<evidence type="ECO:0000313" key="6">
    <source>
        <dbReference type="EMBL" id="CPR17198.1"/>
    </source>
</evidence>
<organism evidence="6 7">
    <name type="scientific">Candidatus Filomicrobium marinum</name>
    <dbReference type="NCBI Taxonomy" id="1608628"/>
    <lineage>
        <taxon>Bacteria</taxon>
        <taxon>Pseudomonadati</taxon>
        <taxon>Pseudomonadota</taxon>
        <taxon>Alphaproteobacteria</taxon>
        <taxon>Hyphomicrobiales</taxon>
        <taxon>Hyphomicrobiaceae</taxon>
        <taxon>Filomicrobium</taxon>
    </lineage>
</organism>
<keyword evidence="2 4" id="KW-1133">Transmembrane helix</keyword>
<dbReference type="Pfam" id="PF04588">
    <property type="entry name" value="HIG_1_N"/>
    <property type="match status" value="1"/>
</dbReference>
<name>A0A0D6JDL4_9HYPH</name>